<dbReference type="EMBL" id="FWFR01000002">
    <property type="protein sequence ID" value="SLN55581.1"/>
    <property type="molecule type" value="Genomic_DNA"/>
</dbReference>
<gene>
    <name evidence="2" type="ORF">OCH7691_02381</name>
</gene>
<feature type="domain" description="Carrier" evidence="1">
    <location>
        <begin position="10"/>
        <end position="72"/>
    </location>
</feature>
<dbReference type="InParanoid" id="A0A1Y5T4G8"/>
<sequence>MHDSQNVADELDEIIADIFDIRVGKLRDEMTHEDIEQWDSINHLKLITAIEDEYDIEFSMADVQAIDSIGKLREIVARLRG</sequence>
<dbReference type="Gene3D" id="1.10.1200.10">
    <property type="entry name" value="ACP-like"/>
    <property type="match status" value="1"/>
</dbReference>
<keyword evidence="3" id="KW-1185">Reference proteome</keyword>
<dbReference type="InterPro" id="IPR036736">
    <property type="entry name" value="ACP-like_sf"/>
</dbReference>
<dbReference type="AlphaFoldDB" id="A0A1Y5T4G8"/>
<name>A0A1Y5T4G8_9PROT</name>
<dbReference type="InterPro" id="IPR009081">
    <property type="entry name" value="PP-bd_ACP"/>
</dbReference>
<dbReference type="OrthoDB" id="9811033at2"/>
<protein>
    <submittedName>
        <fullName evidence="2">Acyl carrier protein</fullName>
    </submittedName>
</protein>
<accession>A0A1Y5T4G8</accession>
<dbReference type="Pfam" id="PF00550">
    <property type="entry name" value="PP-binding"/>
    <property type="match status" value="1"/>
</dbReference>
<evidence type="ECO:0000313" key="2">
    <source>
        <dbReference type="EMBL" id="SLN55581.1"/>
    </source>
</evidence>
<dbReference type="Proteomes" id="UP000193200">
    <property type="component" value="Unassembled WGS sequence"/>
</dbReference>
<evidence type="ECO:0000313" key="3">
    <source>
        <dbReference type="Proteomes" id="UP000193200"/>
    </source>
</evidence>
<proteinExistence type="predicted"/>
<evidence type="ECO:0000259" key="1">
    <source>
        <dbReference type="Pfam" id="PF00550"/>
    </source>
</evidence>
<dbReference type="RefSeq" id="WP_085883743.1">
    <property type="nucleotide sequence ID" value="NZ_FWFR01000002.1"/>
</dbReference>
<reference evidence="2 3" key="1">
    <citation type="submission" date="2017-03" db="EMBL/GenBank/DDBJ databases">
        <authorList>
            <person name="Afonso C.L."/>
            <person name="Miller P.J."/>
            <person name="Scott M.A."/>
            <person name="Spackman E."/>
            <person name="Goraichik I."/>
            <person name="Dimitrov K.M."/>
            <person name="Suarez D.L."/>
            <person name="Swayne D.E."/>
        </authorList>
    </citation>
    <scope>NUCLEOTIDE SEQUENCE [LARGE SCALE GENOMIC DNA]</scope>
    <source>
        <strain evidence="2 3">CECT 7691</strain>
    </source>
</reference>
<dbReference type="SUPFAM" id="SSF47336">
    <property type="entry name" value="ACP-like"/>
    <property type="match status" value="1"/>
</dbReference>
<organism evidence="2 3">
    <name type="scientific">Oceanibacterium hippocampi</name>
    <dbReference type="NCBI Taxonomy" id="745714"/>
    <lineage>
        <taxon>Bacteria</taxon>
        <taxon>Pseudomonadati</taxon>
        <taxon>Pseudomonadota</taxon>
        <taxon>Alphaproteobacteria</taxon>
        <taxon>Sneathiellales</taxon>
        <taxon>Sneathiellaceae</taxon>
        <taxon>Oceanibacterium</taxon>
    </lineage>
</organism>